<name>A0ACB7HD86_MANES</name>
<reference evidence="2" key="1">
    <citation type="journal article" date="2016" name="Nat. Biotechnol.">
        <title>Sequencing wild and cultivated cassava and related species reveals extensive interspecific hybridization and genetic diversity.</title>
        <authorList>
            <person name="Bredeson J.V."/>
            <person name="Lyons J.B."/>
            <person name="Prochnik S.E."/>
            <person name="Wu G.A."/>
            <person name="Ha C.M."/>
            <person name="Edsinger-Gonzales E."/>
            <person name="Grimwood J."/>
            <person name="Schmutz J."/>
            <person name="Rabbi I.Y."/>
            <person name="Egesi C."/>
            <person name="Nauluvula P."/>
            <person name="Lebot V."/>
            <person name="Ndunguru J."/>
            <person name="Mkamilo G."/>
            <person name="Bart R.S."/>
            <person name="Setter T.L."/>
            <person name="Gleadow R.M."/>
            <person name="Kulakow P."/>
            <person name="Ferguson M.E."/>
            <person name="Rounsley S."/>
            <person name="Rokhsar D.S."/>
        </authorList>
    </citation>
    <scope>NUCLEOTIDE SEQUENCE [LARGE SCALE GENOMIC DNA]</scope>
    <source>
        <strain evidence="2">cv. AM560-2</strain>
    </source>
</reference>
<sequence length="277" mass="32469">MSTEKEQNQTNENQFRLQKYVWWPWSTNVRVIAIAIVTLAFFLGTTIKIERHLVGGKKQGDNIQWLVDWMKSPESQNKSMNLRCKKVNDELRCTREPEEGNGHAENSKQSQRFFLRLDGLKGDQTQSENSLCCRPCRHSSGKVFIYRIEFNLERYKKIYYWLLEIIKKGNGDITVDCNYHSVTLSTKFEYELKRMLEYELQLLQKNTVFQTSSTECKTDFFKTKFGDILSKTLEEVSLKKPTHSTEEVIFTSQVEQREEQVVYAQKYSTTTSTGVSE</sequence>
<gene>
    <name evidence="1" type="ORF">MANES_07G007551v8</name>
</gene>
<evidence type="ECO:0000313" key="2">
    <source>
        <dbReference type="Proteomes" id="UP000091857"/>
    </source>
</evidence>
<dbReference type="EMBL" id="CM004393">
    <property type="protein sequence ID" value="KAG8650131.1"/>
    <property type="molecule type" value="Genomic_DNA"/>
</dbReference>
<organism evidence="1 2">
    <name type="scientific">Manihot esculenta</name>
    <name type="common">Cassava</name>
    <name type="synonym">Jatropha manihot</name>
    <dbReference type="NCBI Taxonomy" id="3983"/>
    <lineage>
        <taxon>Eukaryota</taxon>
        <taxon>Viridiplantae</taxon>
        <taxon>Streptophyta</taxon>
        <taxon>Embryophyta</taxon>
        <taxon>Tracheophyta</taxon>
        <taxon>Spermatophyta</taxon>
        <taxon>Magnoliopsida</taxon>
        <taxon>eudicotyledons</taxon>
        <taxon>Gunneridae</taxon>
        <taxon>Pentapetalae</taxon>
        <taxon>rosids</taxon>
        <taxon>fabids</taxon>
        <taxon>Malpighiales</taxon>
        <taxon>Euphorbiaceae</taxon>
        <taxon>Crotonoideae</taxon>
        <taxon>Manihoteae</taxon>
        <taxon>Manihot</taxon>
    </lineage>
</organism>
<keyword evidence="2" id="KW-1185">Reference proteome</keyword>
<dbReference type="Proteomes" id="UP000091857">
    <property type="component" value="Chromosome 7"/>
</dbReference>
<accession>A0ACB7HD86</accession>
<comment type="caution">
    <text evidence="1">The sequence shown here is derived from an EMBL/GenBank/DDBJ whole genome shotgun (WGS) entry which is preliminary data.</text>
</comment>
<protein>
    <submittedName>
        <fullName evidence="1">Uncharacterized protein</fullName>
    </submittedName>
</protein>
<proteinExistence type="predicted"/>
<evidence type="ECO:0000313" key="1">
    <source>
        <dbReference type="EMBL" id="KAG8650131.1"/>
    </source>
</evidence>